<dbReference type="PANTHER" id="PTHR35174:SF3">
    <property type="entry name" value="BLL7171 PROTEIN"/>
    <property type="match status" value="1"/>
</dbReference>
<evidence type="ECO:0000259" key="2">
    <source>
        <dbReference type="Pfam" id="PF03795"/>
    </source>
</evidence>
<organism evidence="4 5">
    <name type="scientific">Brevibacterium linens</name>
    <dbReference type="NCBI Taxonomy" id="1703"/>
    <lineage>
        <taxon>Bacteria</taxon>
        <taxon>Bacillati</taxon>
        <taxon>Actinomycetota</taxon>
        <taxon>Actinomycetes</taxon>
        <taxon>Micrococcales</taxon>
        <taxon>Brevibacteriaceae</taxon>
        <taxon>Brevibacterium</taxon>
    </lineage>
</organism>
<dbReference type="PANTHER" id="PTHR35174">
    <property type="entry name" value="BLL7171 PROTEIN-RELATED"/>
    <property type="match status" value="1"/>
</dbReference>
<evidence type="ECO:0000313" key="3">
    <source>
        <dbReference type="EMBL" id="AMT93600.1"/>
    </source>
</evidence>
<name>A0A0B8ZYY8_BRELN</name>
<reference evidence="3" key="3">
    <citation type="submission" date="2016-03" db="EMBL/GenBank/DDBJ databases">
        <authorList>
            <person name="Zhu Y."/>
            <person name="Sun C."/>
        </authorList>
    </citation>
    <scope>NUCLEOTIDE SEQUENCE</scope>
    <source>
        <strain evidence="3">BS258</strain>
    </source>
</reference>
<dbReference type="KEGG" id="bly:A2T55_07255"/>
<proteinExistence type="inferred from homology"/>
<dbReference type="Proteomes" id="UP000031488">
    <property type="component" value="Unassembled WGS sequence"/>
</dbReference>
<dbReference type="RefSeq" id="WP_039210359.1">
    <property type="nucleotide sequence ID" value="NZ_CP014869.1"/>
</dbReference>
<evidence type="ECO:0000256" key="1">
    <source>
        <dbReference type="ARBA" id="ARBA00007689"/>
    </source>
</evidence>
<feature type="domain" description="YCII-related" evidence="2">
    <location>
        <begin position="25"/>
        <end position="112"/>
    </location>
</feature>
<dbReference type="PATRIC" id="fig|1703.6.peg.2113"/>
<gene>
    <name evidence="3" type="ORF">A2T55_07255</name>
    <name evidence="4" type="ORF">AE0388_2215</name>
</gene>
<keyword evidence="5" id="KW-1185">Reference proteome</keyword>
<dbReference type="Proteomes" id="UP000075950">
    <property type="component" value="Chromosome"/>
</dbReference>
<dbReference type="OrthoDB" id="3782166at2"/>
<dbReference type="EMBL" id="CP014869">
    <property type="protein sequence ID" value="AMT93600.1"/>
    <property type="molecule type" value="Genomic_DNA"/>
</dbReference>
<sequence>MKYALLLMGRTQDPDCGEDGGADPTEFMAFDKEINEAGVVVGGFALEGPELGVRVSGSGGESLVTSGPFAESNEFVGGSYVIEVADIDEAIAWAKKSPAAKAGHIEIRPVADY</sequence>
<protein>
    <submittedName>
        <fullName evidence="4">YCII-related protein</fullName>
    </submittedName>
</protein>
<accession>A0A0B8ZYY8</accession>
<evidence type="ECO:0000313" key="4">
    <source>
        <dbReference type="EMBL" id="KHS51665.1"/>
    </source>
</evidence>
<accession>A0A142NMI8</accession>
<dbReference type="AlphaFoldDB" id="A0A0B8ZYY8"/>
<dbReference type="InterPro" id="IPR005545">
    <property type="entry name" value="YCII"/>
</dbReference>
<dbReference type="SUPFAM" id="SSF54909">
    <property type="entry name" value="Dimeric alpha+beta barrel"/>
    <property type="match status" value="1"/>
</dbReference>
<reference evidence="6" key="2">
    <citation type="submission" date="2016-03" db="EMBL/GenBank/DDBJ databases">
        <authorList>
            <person name="Ploux O."/>
        </authorList>
    </citation>
    <scope>NUCLEOTIDE SEQUENCE [LARGE SCALE GENOMIC DNA]</scope>
    <source>
        <strain evidence="6">BS258</strain>
    </source>
</reference>
<dbReference type="STRING" id="1703.BLSMQ_1538"/>
<comment type="similarity">
    <text evidence="1">Belongs to the YciI family.</text>
</comment>
<dbReference type="EMBL" id="JTJZ01000020">
    <property type="protein sequence ID" value="KHS51665.1"/>
    <property type="molecule type" value="Genomic_DNA"/>
</dbReference>
<evidence type="ECO:0000313" key="6">
    <source>
        <dbReference type="Proteomes" id="UP000075950"/>
    </source>
</evidence>
<dbReference type="InterPro" id="IPR011008">
    <property type="entry name" value="Dimeric_a/b-barrel"/>
</dbReference>
<evidence type="ECO:0000313" key="5">
    <source>
        <dbReference type="Proteomes" id="UP000031488"/>
    </source>
</evidence>
<reference evidence="4 5" key="1">
    <citation type="submission" date="2014-11" db="EMBL/GenBank/DDBJ databases">
        <title>Draft Genome Sequence of Brevibacterium linens AE038-8.</title>
        <authorList>
            <person name="Maizel D."/>
            <person name="Utturkar S.M."/>
            <person name="Brown S.D."/>
            <person name="Ferrero M."/>
            <person name="Rosen B.P."/>
        </authorList>
    </citation>
    <scope>NUCLEOTIDE SEQUENCE [LARGE SCALE GENOMIC DNA]</scope>
    <source>
        <strain evidence="4 5">AE038-8</strain>
    </source>
</reference>
<dbReference type="Pfam" id="PF03795">
    <property type="entry name" value="YCII"/>
    <property type="match status" value="1"/>
</dbReference>
<dbReference type="Gene3D" id="3.30.70.1060">
    <property type="entry name" value="Dimeric alpha+beta barrel"/>
    <property type="match status" value="1"/>
</dbReference>